<name>A0A4R2RGU4_9RHOB</name>
<feature type="compositionally biased region" description="Basic and acidic residues" evidence="1">
    <location>
        <begin position="146"/>
        <end position="155"/>
    </location>
</feature>
<dbReference type="AlphaFoldDB" id="A0A4R2RGU4"/>
<dbReference type="OrthoDB" id="8442627at2"/>
<dbReference type="RefSeq" id="WP_132953314.1">
    <property type="nucleotide sequence ID" value="NZ_SLXU01000029.1"/>
</dbReference>
<evidence type="ECO:0000313" key="2">
    <source>
        <dbReference type="EMBL" id="TCP58395.1"/>
    </source>
</evidence>
<evidence type="ECO:0000313" key="3">
    <source>
        <dbReference type="Proteomes" id="UP000295050"/>
    </source>
</evidence>
<evidence type="ECO:0000256" key="1">
    <source>
        <dbReference type="SAM" id="MobiDB-lite"/>
    </source>
</evidence>
<dbReference type="EMBL" id="SLXU01000029">
    <property type="protein sequence ID" value="TCP58395.1"/>
    <property type="molecule type" value="Genomic_DNA"/>
</dbReference>
<dbReference type="Proteomes" id="UP000295050">
    <property type="component" value="Unassembled WGS sequence"/>
</dbReference>
<proteinExistence type="predicted"/>
<organism evidence="2 3">
    <name type="scientific">Rhodovulum bhavnagarense</name>
    <dbReference type="NCBI Taxonomy" id="992286"/>
    <lineage>
        <taxon>Bacteria</taxon>
        <taxon>Pseudomonadati</taxon>
        <taxon>Pseudomonadota</taxon>
        <taxon>Alphaproteobacteria</taxon>
        <taxon>Rhodobacterales</taxon>
        <taxon>Paracoccaceae</taxon>
        <taxon>Rhodovulum</taxon>
    </lineage>
</organism>
<keyword evidence="3" id="KW-1185">Reference proteome</keyword>
<protein>
    <submittedName>
        <fullName evidence="2">Uncharacterized protein</fullName>
    </submittedName>
</protein>
<sequence length="180" mass="19746">MLDQTRSRPPAPDWSAALSHGTVLSCRFPLSPDRPEPDAPPLPCLVLDIETLGGRRVALIAPGVPRPDTRQRGYAIDIADGAELVRAGLWHPIRFLADKRLLISVGNTGIFPARHGTAPVLGRLSGASFERMNAVRARLHAERDIAAERRRDRDTARRHRTAPAIPHHLPARSIPSQRSA</sequence>
<accession>A0A4R2RGU4</accession>
<gene>
    <name evidence="2" type="ORF">EV663_1296</name>
</gene>
<dbReference type="PROSITE" id="PS51257">
    <property type="entry name" value="PROKAR_LIPOPROTEIN"/>
    <property type="match status" value="1"/>
</dbReference>
<reference evidence="2 3" key="1">
    <citation type="submission" date="2019-03" db="EMBL/GenBank/DDBJ databases">
        <title>Genomic Encyclopedia of Type Strains, Phase IV (KMG-IV): sequencing the most valuable type-strain genomes for metagenomic binning, comparative biology and taxonomic classification.</title>
        <authorList>
            <person name="Goeker M."/>
        </authorList>
    </citation>
    <scope>NUCLEOTIDE SEQUENCE [LARGE SCALE GENOMIC DNA]</scope>
    <source>
        <strain evidence="2 3">DSM 24766</strain>
    </source>
</reference>
<feature type="region of interest" description="Disordered" evidence="1">
    <location>
        <begin position="146"/>
        <end position="180"/>
    </location>
</feature>
<comment type="caution">
    <text evidence="2">The sequence shown here is derived from an EMBL/GenBank/DDBJ whole genome shotgun (WGS) entry which is preliminary data.</text>
</comment>